<feature type="region of interest" description="Disordered" evidence="1">
    <location>
        <begin position="1"/>
        <end position="83"/>
    </location>
</feature>
<evidence type="ECO:0000313" key="2">
    <source>
        <dbReference type="EMBL" id="OIK25570.1"/>
    </source>
</evidence>
<dbReference type="Proteomes" id="UP000034838">
    <property type="component" value="Unassembled WGS sequence"/>
</dbReference>
<dbReference type="AlphaFoldDB" id="A0A1J4PXZ1"/>
<evidence type="ECO:0000256" key="1">
    <source>
        <dbReference type="SAM" id="MobiDB-lite"/>
    </source>
</evidence>
<sequence length="83" mass="8712">MGEGGILTERARHLPRAMPEAGTDPHLQTGAVHHPCQGRATSATSTPSRPSRTRRRRGSDLLLRDGSGAVVMDGEGGDAGRGR</sequence>
<comment type="caution">
    <text evidence="2">The sequence shown here is derived from an EMBL/GenBank/DDBJ whole genome shotgun (WGS) entry which is preliminary data.</text>
</comment>
<protein>
    <submittedName>
        <fullName evidence="2">Uncharacterized protein</fullName>
    </submittedName>
</protein>
<dbReference type="EMBL" id="LBDA02000051">
    <property type="protein sequence ID" value="OIK25570.1"/>
    <property type="molecule type" value="Genomic_DNA"/>
</dbReference>
<name>A0A1J4PXZ1_9ACTN</name>
<organism evidence="2 3">
    <name type="scientific">Streptomyces malaysiense</name>
    <dbReference type="NCBI Taxonomy" id="1428626"/>
    <lineage>
        <taxon>Bacteria</taxon>
        <taxon>Bacillati</taxon>
        <taxon>Actinomycetota</taxon>
        <taxon>Actinomycetes</taxon>
        <taxon>Kitasatosporales</taxon>
        <taxon>Streptomycetaceae</taxon>
        <taxon>Streptomyces</taxon>
    </lineage>
</organism>
<gene>
    <name evidence="2" type="ORF">VT52_021340</name>
</gene>
<keyword evidence="3" id="KW-1185">Reference proteome</keyword>
<accession>A0A1J4PXZ1</accession>
<reference evidence="2" key="1">
    <citation type="submission" date="2016-10" db="EMBL/GenBank/DDBJ databases">
        <title>Genome sequence of Streptomyces malaysiense MUSC 136.</title>
        <authorList>
            <person name="Lee L.-H."/>
            <person name="Ser H.-L."/>
        </authorList>
    </citation>
    <scope>NUCLEOTIDE SEQUENCE [LARGE SCALE GENOMIC DNA]</scope>
    <source>
        <strain evidence="2">MUSC 136</strain>
    </source>
</reference>
<feature type="compositionally biased region" description="Low complexity" evidence="1">
    <location>
        <begin position="38"/>
        <end position="50"/>
    </location>
</feature>
<evidence type="ECO:0000313" key="3">
    <source>
        <dbReference type="Proteomes" id="UP000034838"/>
    </source>
</evidence>
<proteinExistence type="predicted"/>